<dbReference type="Gene3D" id="1.10.1740.10">
    <property type="match status" value="1"/>
</dbReference>
<reference evidence="9 10" key="1">
    <citation type="submission" date="2018-09" db="EMBL/GenBank/DDBJ databases">
        <title>YIM 75000 draft genome.</title>
        <authorList>
            <person name="Tang S."/>
            <person name="Feng Y."/>
        </authorList>
    </citation>
    <scope>NUCLEOTIDE SEQUENCE [LARGE SCALE GENOMIC DNA]</scope>
    <source>
        <strain evidence="9 10">YIM 75000</strain>
    </source>
</reference>
<dbReference type="PANTHER" id="PTHR43133:SF50">
    <property type="entry name" value="ECF RNA POLYMERASE SIGMA FACTOR SIGM"/>
    <property type="match status" value="1"/>
</dbReference>
<evidence type="ECO:0000313" key="9">
    <source>
        <dbReference type="EMBL" id="RJK94187.1"/>
    </source>
</evidence>
<dbReference type="InterPro" id="IPR007627">
    <property type="entry name" value="RNA_pol_sigma70_r2"/>
</dbReference>
<keyword evidence="2" id="KW-0805">Transcription regulation</keyword>
<evidence type="ECO:0000259" key="7">
    <source>
        <dbReference type="Pfam" id="PF04542"/>
    </source>
</evidence>
<dbReference type="GO" id="GO:0016987">
    <property type="term" value="F:sigma factor activity"/>
    <property type="evidence" value="ECO:0007669"/>
    <property type="project" value="UniProtKB-KW"/>
</dbReference>
<accession>A0A3A3Z1C1</accession>
<comment type="similarity">
    <text evidence="1">Belongs to the sigma-70 factor family. ECF subfamily.</text>
</comment>
<dbReference type="InterPro" id="IPR036388">
    <property type="entry name" value="WH-like_DNA-bd_sf"/>
</dbReference>
<feature type="compositionally biased region" description="Basic and acidic residues" evidence="6">
    <location>
        <begin position="188"/>
        <end position="199"/>
    </location>
</feature>
<feature type="domain" description="RNA polymerase sigma factor 70 region 4 type 2" evidence="8">
    <location>
        <begin position="98"/>
        <end position="150"/>
    </location>
</feature>
<dbReference type="InterPro" id="IPR013325">
    <property type="entry name" value="RNA_pol_sigma_r2"/>
</dbReference>
<evidence type="ECO:0000259" key="8">
    <source>
        <dbReference type="Pfam" id="PF08281"/>
    </source>
</evidence>
<sequence length="216" mass="23145">MDAAEFDAFYERWVRPLTGQLYAMTGDLAEAQDVVQEAFAKAWEHRARLDAEAAPQAWVRTVAWRLAVSRWRRTRNALTAWHRRADDQPVPPPSEDHAALAAALRLLPAEQRRAVVLHHLCDLSVEQVAAETGAPTGTVKARLSRGRAALAAHLAQDDGLGDDDALGGGPRGAGAGRGYGRAPQRAQRPGDRLRIDIDGDAVRTAQGAAAAGGAGR</sequence>
<evidence type="ECO:0000256" key="3">
    <source>
        <dbReference type="ARBA" id="ARBA00023082"/>
    </source>
</evidence>
<keyword evidence="4" id="KW-0238">DNA-binding</keyword>
<evidence type="ECO:0000313" key="10">
    <source>
        <dbReference type="Proteomes" id="UP000265614"/>
    </source>
</evidence>
<dbReference type="Proteomes" id="UP000265614">
    <property type="component" value="Unassembled WGS sequence"/>
</dbReference>
<evidence type="ECO:0000256" key="6">
    <source>
        <dbReference type="SAM" id="MobiDB-lite"/>
    </source>
</evidence>
<keyword evidence="3" id="KW-0731">Sigma factor</keyword>
<keyword evidence="10" id="KW-1185">Reference proteome</keyword>
<evidence type="ECO:0000256" key="5">
    <source>
        <dbReference type="ARBA" id="ARBA00023163"/>
    </source>
</evidence>
<keyword evidence="5" id="KW-0804">Transcription</keyword>
<dbReference type="EMBL" id="QZEZ01000007">
    <property type="protein sequence ID" value="RJK94187.1"/>
    <property type="molecule type" value="Genomic_DNA"/>
</dbReference>
<evidence type="ECO:0000256" key="4">
    <source>
        <dbReference type="ARBA" id="ARBA00023125"/>
    </source>
</evidence>
<dbReference type="Pfam" id="PF04542">
    <property type="entry name" value="Sigma70_r2"/>
    <property type="match status" value="1"/>
</dbReference>
<dbReference type="InterPro" id="IPR014284">
    <property type="entry name" value="RNA_pol_sigma-70_dom"/>
</dbReference>
<dbReference type="Gene3D" id="1.10.10.10">
    <property type="entry name" value="Winged helix-like DNA-binding domain superfamily/Winged helix DNA-binding domain"/>
    <property type="match status" value="1"/>
</dbReference>
<dbReference type="GO" id="GO:0006352">
    <property type="term" value="P:DNA-templated transcription initiation"/>
    <property type="evidence" value="ECO:0007669"/>
    <property type="project" value="InterPro"/>
</dbReference>
<evidence type="ECO:0000256" key="1">
    <source>
        <dbReference type="ARBA" id="ARBA00010641"/>
    </source>
</evidence>
<dbReference type="GO" id="GO:0003677">
    <property type="term" value="F:DNA binding"/>
    <property type="evidence" value="ECO:0007669"/>
    <property type="project" value="UniProtKB-KW"/>
</dbReference>
<dbReference type="InterPro" id="IPR039425">
    <property type="entry name" value="RNA_pol_sigma-70-like"/>
</dbReference>
<dbReference type="SUPFAM" id="SSF88659">
    <property type="entry name" value="Sigma3 and sigma4 domains of RNA polymerase sigma factors"/>
    <property type="match status" value="1"/>
</dbReference>
<feature type="compositionally biased region" description="Gly residues" evidence="6">
    <location>
        <begin position="166"/>
        <end position="179"/>
    </location>
</feature>
<dbReference type="Pfam" id="PF08281">
    <property type="entry name" value="Sigma70_r4_2"/>
    <property type="match status" value="1"/>
</dbReference>
<dbReference type="InterPro" id="IPR013249">
    <property type="entry name" value="RNA_pol_sigma70_r4_t2"/>
</dbReference>
<evidence type="ECO:0000256" key="2">
    <source>
        <dbReference type="ARBA" id="ARBA00023015"/>
    </source>
</evidence>
<organism evidence="9 10">
    <name type="scientific">Vallicoccus soli</name>
    <dbReference type="NCBI Taxonomy" id="2339232"/>
    <lineage>
        <taxon>Bacteria</taxon>
        <taxon>Bacillati</taxon>
        <taxon>Actinomycetota</taxon>
        <taxon>Actinomycetes</taxon>
        <taxon>Motilibacterales</taxon>
        <taxon>Vallicoccaceae</taxon>
        <taxon>Vallicoccus</taxon>
    </lineage>
</organism>
<dbReference type="SUPFAM" id="SSF88946">
    <property type="entry name" value="Sigma2 domain of RNA polymerase sigma factors"/>
    <property type="match status" value="1"/>
</dbReference>
<feature type="domain" description="RNA polymerase sigma-70 region 2" evidence="7">
    <location>
        <begin position="9"/>
        <end position="75"/>
    </location>
</feature>
<protein>
    <submittedName>
        <fullName evidence="9">SigE family RNA polymerase sigma factor</fullName>
    </submittedName>
</protein>
<dbReference type="InterPro" id="IPR013324">
    <property type="entry name" value="RNA_pol_sigma_r3/r4-like"/>
</dbReference>
<dbReference type="AlphaFoldDB" id="A0A3A3Z1C1"/>
<dbReference type="PANTHER" id="PTHR43133">
    <property type="entry name" value="RNA POLYMERASE ECF-TYPE SIGMA FACTO"/>
    <property type="match status" value="1"/>
</dbReference>
<dbReference type="NCBIfam" id="TIGR02937">
    <property type="entry name" value="sigma70-ECF"/>
    <property type="match status" value="1"/>
</dbReference>
<name>A0A3A3Z1C1_9ACTN</name>
<dbReference type="NCBIfam" id="TIGR02983">
    <property type="entry name" value="SigE-fam_strep"/>
    <property type="match status" value="1"/>
</dbReference>
<gene>
    <name evidence="9" type="ORF">D5H78_14390</name>
</gene>
<dbReference type="OrthoDB" id="5243336at2"/>
<feature type="region of interest" description="Disordered" evidence="6">
    <location>
        <begin position="158"/>
        <end position="199"/>
    </location>
</feature>
<comment type="caution">
    <text evidence="9">The sequence shown here is derived from an EMBL/GenBank/DDBJ whole genome shotgun (WGS) entry which is preliminary data.</text>
</comment>
<dbReference type="InterPro" id="IPR014325">
    <property type="entry name" value="RNA_pol_sigma-E_actinobac"/>
</dbReference>
<proteinExistence type="inferred from homology"/>